<gene>
    <name evidence="7" type="ORF">JS756_00845</name>
</gene>
<evidence type="ECO:0000256" key="2">
    <source>
        <dbReference type="ARBA" id="ARBA00022692"/>
    </source>
</evidence>
<evidence type="ECO:0000313" key="8">
    <source>
        <dbReference type="Proteomes" id="UP000788262"/>
    </source>
</evidence>
<keyword evidence="3 5" id="KW-1133">Transmembrane helix</keyword>
<organism evidence="7 8">
    <name type="scientific">Streptomyces actuosus</name>
    <dbReference type="NCBI Taxonomy" id="1885"/>
    <lineage>
        <taxon>Bacteria</taxon>
        <taxon>Bacillati</taxon>
        <taxon>Actinomycetota</taxon>
        <taxon>Actinomycetes</taxon>
        <taxon>Kitasatosporales</taxon>
        <taxon>Streptomycetaceae</taxon>
        <taxon>Streptomyces</taxon>
    </lineage>
</organism>
<keyword evidence="2 5" id="KW-0812">Transmembrane</keyword>
<evidence type="ECO:0000256" key="5">
    <source>
        <dbReference type="SAM" id="Phobius"/>
    </source>
</evidence>
<evidence type="ECO:0000313" key="7">
    <source>
        <dbReference type="EMBL" id="MBN0042681.1"/>
    </source>
</evidence>
<dbReference type="RefSeq" id="WP_205380912.1">
    <property type="nucleotide sequence ID" value="NZ_JAFFZS010000001.1"/>
</dbReference>
<sequence length="219" mass="23588">MRASAATGPSWGDPPEWSGGTMFGVIIRRVGARMVDGVFVMLPTVLLGWTAVPLMESVLTYQARRLLRRGGSRIVSSGLDGQVIKDSARESVVVLAKTGSAFLVALTLFAMGFWLVYDWLAHAAFGRTLGKAVFGLEVVRFDGAKPGVLCGLIRAAVLIGAPAATVLYGWAYAMAGRTDEPLVLLVMRWVILVGLLPALLPTNRALHDWLSLTRVHSTR</sequence>
<evidence type="ECO:0000256" key="4">
    <source>
        <dbReference type="ARBA" id="ARBA00023136"/>
    </source>
</evidence>
<feature type="domain" description="RDD" evidence="6">
    <location>
        <begin position="26"/>
        <end position="210"/>
    </location>
</feature>
<feature type="transmembrane region" description="Helical" evidence="5">
    <location>
        <begin position="182"/>
        <end position="200"/>
    </location>
</feature>
<dbReference type="Proteomes" id="UP000788262">
    <property type="component" value="Unassembled WGS sequence"/>
</dbReference>
<dbReference type="Pfam" id="PF06271">
    <property type="entry name" value="RDD"/>
    <property type="match status" value="1"/>
</dbReference>
<feature type="transmembrane region" description="Helical" evidence="5">
    <location>
        <begin position="38"/>
        <end position="59"/>
    </location>
</feature>
<keyword evidence="8" id="KW-1185">Reference proteome</keyword>
<evidence type="ECO:0000256" key="1">
    <source>
        <dbReference type="ARBA" id="ARBA00004141"/>
    </source>
</evidence>
<comment type="subcellular location">
    <subcellularLocation>
        <location evidence="1">Membrane</location>
        <topology evidence="1">Multi-pass membrane protein</topology>
    </subcellularLocation>
</comment>
<proteinExistence type="predicted"/>
<name>A0ABS2VHY3_STRAS</name>
<protein>
    <submittedName>
        <fullName evidence="7">RDD family protein</fullName>
    </submittedName>
</protein>
<dbReference type="EMBL" id="JAFFZS010000001">
    <property type="protein sequence ID" value="MBN0042681.1"/>
    <property type="molecule type" value="Genomic_DNA"/>
</dbReference>
<feature type="transmembrane region" description="Helical" evidence="5">
    <location>
        <begin position="94"/>
        <end position="117"/>
    </location>
</feature>
<comment type="caution">
    <text evidence="7">The sequence shown here is derived from an EMBL/GenBank/DDBJ whole genome shotgun (WGS) entry which is preliminary data.</text>
</comment>
<dbReference type="InterPro" id="IPR010432">
    <property type="entry name" value="RDD"/>
</dbReference>
<keyword evidence="4 5" id="KW-0472">Membrane</keyword>
<evidence type="ECO:0000259" key="6">
    <source>
        <dbReference type="Pfam" id="PF06271"/>
    </source>
</evidence>
<reference evidence="7 8" key="1">
    <citation type="submission" date="2021-02" db="EMBL/GenBank/DDBJ databases">
        <title>Whole genome sequencing of Streptomyces actuosus VRA1.</title>
        <authorList>
            <person name="Sen G."/>
            <person name="Sen A."/>
        </authorList>
    </citation>
    <scope>NUCLEOTIDE SEQUENCE [LARGE SCALE GENOMIC DNA]</scope>
    <source>
        <strain evidence="7 8">VRA1</strain>
    </source>
</reference>
<accession>A0ABS2VHY3</accession>
<feature type="transmembrane region" description="Helical" evidence="5">
    <location>
        <begin position="151"/>
        <end position="170"/>
    </location>
</feature>
<evidence type="ECO:0000256" key="3">
    <source>
        <dbReference type="ARBA" id="ARBA00022989"/>
    </source>
</evidence>